<dbReference type="EMBL" id="GBRH01206502">
    <property type="protein sequence ID" value="JAD91393.1"/>
    <property type="molecule type" value="Transcribed_RNA"/>
</dbReference>
<evidence type="ECO:0000313" key="1">
    <source>
        <dbReference type="EMBL" id="JAD91393.1"/>
    </source>
</evidence>
<organism evidence="1">
    <name type="scientific">Arundo donax</name>
    <name type="common">Giant reed</name>
    <name type="synonym">Donax arundinaceus</name>
    <dbReference type="NCBI Taxonomy" id="35708"/>
    <lineage>
        <taxon>Eukaryota</taxon>
        <taxon>Viridiplantae</taxon>
        <taxon>Streptophyta</taxon>
        <taxon>Embryophyta</taxon>
        <taxon>Tracheophyta</taxon>
        <taxon>Spermatophyta</taxon>
        <taxon>Magnoliopsida</taxon>
        <taxon>Liliopsida</taxon>
        <taxon>Poales</taxon>
        <taxon>Poaceae</taxon>
        <taxon>PACMAD clade</taxon>
        <taxon>Arundinoideae</taxon>
        <taxon>Arundineae</taxon>
        <taxon>Arundo</taxon>
    </lineage>
</organism>
<protein>
    <submittedName>
        <fullName evidence="1">Uncharacterized protein</fullName>
    </submittedName>
</protein>
<accession>A0A0A9DXH1</accession>
<sequence length="77" mass="8910">MKHEIKHVSYVISLDIDIPKSTSHPREKTYIFCSNVVSTVVSAYEAIALKAIYQLQLIYNVQAIDCNYNQLMLYKKN</sequence>
<name>A0A0A9DXH1_ARUDO</name>
<reference evidence="1" key="2">
    <citation type="journal article" date="2015" name="Data Brief">
        <title>Shoot transcriptome of the giant reed, Arundo donax.</title>
        <authorList>
            <person name="Barrero R.A."/>
            <person name="Guerrero F.D."/>
            <person name="Moolhuijzen P."/>
            <person name="Goolsby J.A."/>
            <person name="Tidwell J."/>
            <person name="Bellgard S.E."/>
            <person name="Bellgard M.I."/>
        </authorList>
    </citation>
    <scope>NUCLEOTIDE SEQUENCE</scope>
    <source>
        <tissue evidence="1">Shoot tissue taken approximately 20 cm above the soil surface</tissue>
    </source>
</reference>
<proteinExistence type="predicted"/>
<dbReference type="AlphaFoldDB" id="A0A0A9DXH1"/>
<reference evidence="1" key="1">
    <citation type="submission" date="2014-09" db="EMBL/GenBank/DDBJ databases">
        <authorList>
            <person name="Magalhaes I.L.F."/>
            <person name="Oliveira U."/>
            <person name="Santos F.R."/>
            <person name="Vidigal T.H.D.A."/>
            <person name="Brescovit A.D."/>
            <person name="Santos A.J."/>
        </authorList>
    </citation>
    <scope>NUCLEOTIDE SEQUENCE</scope>
    <source>
        <tissue evidence="1">Shoot tissue taken approximately 20 cm above the soil surface</tissue>
    </source>
</reference>